<keyword evidence="15" id="KW-1185">Reference proteome</keyword>
<evidence type="ECO:0000256" key="10">
    <source>
        <dbReference type="ARBA" id="ARBA00023224"/>
    </source>
</evidence>
<reference evidence="14" key="3">
    <citation type="submission" date="2025-09" db="UniProtKB">
        <authorList>
            <consortium name="Ensembl"/>
        </authorList>
    </citation>
    <scope>IDENTIFICATION</scope>
</reference>
<dbReference type="eggNOG" id="ENOG502T9KP">
    <property type="taxonomic scope" value="Eukaryota"/>
</dbReference>
<dbReference type="PANTHER" id="PTHR48018">
    <property type="entry name" value="OLFACTORY RECEPTOR"/>
    <property type="match status" value="1"/>
</dbReference>
<dbReference type="PROSITE" id="PS50262">
    <property type="entry name" value="G_PROTEIN_RECEP_F1_2"/>
    <property type="match status" value="1"/>
</dbReference>
<feature type="transmembrane region" description="Helical" evidence="12">
    <location>
        <begin position="305"/>
        <end position="322"/>
    </location>
</feature>
<evidence type="ECO:0000256" key="2">
    <source>
        <dbReference type="ARBA" id="ARBA00022475"/>
    </source>
</evidence>
<evidence type="ECO:0000256" key="8">
    <source>
        <dbReference type="ARBA" id="ARBA00023136"/>
    </source>
</evidence>
<dbReference type="FunFam" id="1.20.1070.10:FF:000004">
    <property type="entry name" value="Olfactory receptor"/>
    <property type="match status" value="1"/>
</dbReference>
<keyword evidence="3 12" id="KW-0716">Sensory transduction</keyword>
<evidence type="ECO:0000313" key="15">
    <source>
        <dbReference type="Proteomes" id="UP000007648"/>
    </source>
</evidence>
<evidence type="ECO:0000256" key="6">
    <source>
        <dbReference type="ARBA" id="ARBA00022989"/>
    </source>
</evidence>
<dbReference type="PRINTS" id="PR00237">
    <property type="entry name" value="GPCRRHODOPSN"/>
</dbReference>
<reference evidence="14" key="2">
    <citation type="submission" date="2025-08" db="UniProtKB">
        <authorList>
            <consortium name="Ensembl"/>
        </authorList>
    </citation>
    <scope>IDENTIFICATION</scope>
</reference>
<feature type="transmembrane region" description="Helical" evidence="12">
    <location>
        <begin position="227"/>
        <end position="255"/>
    </location>
</feature>
<keyword evidence="4 11" id="KW-0812">Transmembrane</keyword>
<evidence type="ECO:0000256" key="12">
    <source>
        <dbReference type="RuleBase" id="RU363047"/>
    </source>
</evidence>
<evidence type="ECO:0000256" key="9">
    <source>
        <dbReference type="ARBA" id="ARBA00023170"/>
    </source>
</evidence>
<dbReference type="InterPro" id="IPR000725">
    <property type="entry name" value="Olfact_rcpt"/>
</dbReference>
<evidence type="ECO:0000256" key="4">
    <source>
        <dbReference type="ARBA" id="ARBA00022692"/>
    </source>
</evidence>
<dbReference type="GO" id="GO:0004930">
    <property type="term" value="F:G protein-coupled receptor activity"/>
    <property type="evidence" value="ECO:0007669"/>
    <property type="project" value="UniProtKB-KW"/>
</dbReference>
<dbReference type="FunCoup" id="G3WCL8">
    <property type="interactions" value="490"/>
</dbReference>
<feature type="transmembrane region" description="Helical" evidence="12">
    <location>
        <begin position="267"/>
        <end position="290"/>
    </location>
</feature>
<evidence type="ECO:0000256" key="7">
    <source>
        <dbReference type="ARBA" id="ARBA00023040"/>
    </source>
</evidence>
<dbReference type="InterPro" id="IPR000276">
    <property type="entry name" value="GPCR_Rhodpsn"/>
</dbReference>
<dbReference type="HOGENOM" id="CLU_012526_1_0_1"/>
<dbReference type="Proteomes" id="UP000007648">
    <property type="component" value="Unassembled WGS sequence"/>
</dbReference>
<keyword evidence="6 12" id="KW-1133">Transmembrane helix</keyword>
<dbReference type="STRING" id="9305.ENSSHAP00000013173"/>
<reference evidence="14 15" key="1">
    <citation type="journal article" date="2011" name="Proc. Natl. Acad. Sci. U.S.A.">
        <title>Genetic diversity and population structure of the endangered marsupial Sarcophilus harrisii (Tasmanian devil).</title>
        <authorList>
            <person name="Miller W."/>
            <person name="Hayes V.M."/>
            <person name="Ratan A."/>
            <person name="Petersen D.C."/>
            <person name="Wittekindt N.E."/>
            <person name="Miller J."/>
            <person name="Walenz B."/>
            <person name="Knight J."/>
            <person name="Qi J."/>
            <person name="Zhao F."/>
            <person name="Wang Q."/>
            <person name="Bedoya-Reina O.C."/>
            <person name="Katiyar N."/>
            <person name="Tomsho L.P."/>
            <person name="Kasson L.M."/>
            <person name="Hardie R.A."/>
            <person name="Woodbridge P."/>
            <person name="Tindall E.A."/>
            <person name="Bertelsen M.F."/>
            <person name="Dixon D."/>
            <person name="Pyecroft S."/>
            <person name="Helgen K.M."/>
            <person name="Lesk A.M."/>
            <person name="Pringle T.H."/>
            <person name="Patterson N."/>
            <person name="Zhang Y."/>
            <person name="Kreiss A."/>
            <person name="Woods G.M."/>
            <person name="Jones M.E."/>
            <person name="Schuster S.C."/>
        </authorList>
    </citation>
    <scope>NUCLEOTIDE SEQUENCE [LARGE SCALE GENOMIC DNA]</scope>
</reference>
<dbReference type="Gene3D" id="1.20.1070.10">
    <property type="entry name" value="Rhodopsin 7-helix transmembrane proteins"/>
    <property type="match status" value="1"/>
</dbReference>
<dbReference type="InParanoid" id="G3WCL8"/>
<protein>
    <recommendedName>
        <fullName evidence="12">Olfactory receptor</fullName>
    </recommendedName>
</protein>
<dbReference type="AlphaFoldDB" id="G3WCL8"/>
<keyword evidence="7 11" id="KW-0297">G-protein coupled receptor</keyword>
<dbReference type="InterPro" id="IPR017452">
    <property type="entry name" value="GPCR_Rhodpsn_7TM"/>
</dbReference>
<gene>
    <name evidence="14" type="primary">OR8D1</name>
</gene>
<sequence length="345" mass="39374">IKYKKYIQMLQQRSRVEFTRNKKVGFLQKTMTTGNYSTEIEFVLLGLTNQPELQFPFFLLFLCIYVITVVGNVGMILLIIVSPTLHTPMYYFLSSLSFIDFCYSSAITPKMLVNFLGKKNTIPYFKCMAQLFFFVVFVVAEGYLLTVMAYDRYVAICNPLLYNVIMSYQACSLMVAAAFSLGFISAMTHTGFMIKLSFCKSHIISHYFCDVLPLLNLSCSSTQINELLLHIIAGFNTLVPTLAVLISYVLIFASIFRIRSTEGRYKAFGTCSSHLLAVAIFFGSITFMYFKPPNSQSMEQEKVSSVFYTTVIPMLNPLIYSLRNKDVKKALRKKIMRGTIFSRLM</sequence>
<dbReference type="Ensembl" id="ENSSHAT00000013279.2">
    <property type="protein sequence ID" value="ENSSHAP00000013173.2"/>
    <property type="gene ID" value="ENSSHAG00000011261.2"/>
</dbReference>
<dbReference type="GeneTree" id="ENSGT01040000240383"/>
<dbReference type="GO" id="GO:0005886">
    <property type="term" value="C:plasma membrane"/>
    <property type="evidence" value="ECO:0007669"/>
    <property type="project" value="UniProtKB-SubCell"/>
</dbReference>
<keyword evidence="9 11" id="KW-0675">Receptor</keyword>
<name>G3WCL8_SARHA</name>
<accession>G3WCL8</accession>
<evidence type="ECO:0000256" key="3">
    <source>
        <dbReference type="ARBA" id="ARBA00022606"/>
    </source>
</evidence>
<evidence type="ECO:0000313" key="14">
    <source>
        <dbReference type="Ensembl" id="ENSSHAP00000013173.2"/>
    </source>
</evidence>
<dbReference type="SUPFAM" id="SSF81321">
    <property type="entry name" value="Family A G protein-coupled receptor-like"/>
    <property type="match status" value="1"/>
</dbReference>
<keyword evidence="8 12" id="KW-0472">Membrane</keyword>
<comment type="subcellular location">
    <subcellularLocation>
        <location evidence="1 12">Cell membrane</location>
        <topology evidence="1 12">Multi-pass membrane protein</topology>
    </subcellularLocation>
</comment>
<keyword evidence="10 11" id="KW-0807">Transducer</keyword>
<dbReference type="PRINTS" id="PR00245">
    <property type="entry name" value="OLFACTORYR"/>
</dbReference>
<comment type="similarity">
    <text evidence="11">Belongs to the G-protein coupled receptor 1 family.</text>
</comment>
<evidence type="ECO:0000256" key="5">
    <source>
        <dbReference type="ARBA" id="ARBA00022725"/>
    </source>
</evidence>
<dbReference type="PROSITE" id="PS00237">
    <property type="entry name" value="G_PROTEIN_RECEP_F1_1"/>
    <property type="match status" value="1"/>
</dbReference>
<organism evidence="14 15">
    <name type="scientific">Sarcophilus harrisii</name>
    <name type="common">Tasmanian devil</name>
    <name type="synonym">Sarcophilus laniarius</name>
    <dbReference type="NCBI Taxonomy" id="9305"/>
    <lineage>
        <taxon>Eukaryota</taxon>
        <taxon>Metazoa</taxon>
        <taxon>Chordata</taxon>
        <taxon>Craniata</taxon>
        <taxon>Vertebrata</taxon>
        <taxon>Euteleostomi</taxon>
        <taxon>Mammalia</taxon>
        <taxon>Metatheria</taxon>
        <taxon>Dasyuromorphia</taxon>
        <taxon>Dasyuridae</taxon>
        <taxon>Sarcophilus</taxon>
    </lineage>
</organism>
<dbReference type="Pfam" id="PF13853">
    <property type="entry name" value="7tm_4"/>
    <property type="match status" value="1"/>
</dbReference>
<feature type="domain" description="G-protein coupled receptors family 1 profile" evidence="13">
    <location>
        <begin position="71"/>
        <end position="320"/>
    </location>
</feature>
<keyword evidence="2 12" id="KW-1003">Cell membrane</keyword>
<feature type="transmembrane region" description="Helical" evidence="12">
    <location>
        <begin position="57"/>
        <end position="82"/>
    </location>
</feature>
<dbReference type="GO" id="GO:0004984">
    <property type="term" value="F:olfactory receptor activity"/>
    <property type="evidence" value="ECO:0007669"/>
    <property type="project" value="InterPro"/>
</dbReference>
<feature type="transmembrane region" description="Helical" evidence="12">
    <location>
        <begin position="160"/>
        <end position="184"/>
    </location>
</feature>
<proteinExistence type="inferred from homology"/>
<keyword evidence="5 12" id="KW-0552">Olfaction</keyword>
<feature type="transmembrane region" description="Helical" evidence="12">
    <location>
        <begin position="127"/>
        <end position="148"/>
    </location>
</feature>
<evidence type="ECO:0000259" key="13">
    <source>
        <dbReference type="PROSITE" id="PS50262"/>
    </source>
</evidence>
<evidence type="ECO:0000256" key="1">
    <source>
        <dbReference type="ARBA" id="ARBA00004651"/>
    </source>
</evidence>
<evidence type="ECO:0000256" key="11">
    <source>
        <dbReference type="RuleBase" id="RU000688"/>
    </source>
</evidence>